<evidence type="ECO:0000256" key="1">
    <source>
        <dbReference type="SAM" id="Phobius"/>
    </source>
</evidence>
<organism evidence="2 3">
    <name type="scientific">Candidatus Marsarchaeota G1 archaeon BE_D</name>
    <dbReference type="NCBI Taxonomy" id="1978156"/>
    <lineage>
        <taxon>Archaea</taxon>
        <taxon>Candidatus Marsarchaeota</taxon>
        <taxon>Candidatus Marsarchaeota group 1</taxon>
    </lineage>
</organism>
<protein>
    <submittedName>
        <fullName evidence="2">Uncharacterized protein</fullName>
    </submittedName>
</protein>
<keyword evidence="1" id="KW-1133">Transmembrane helix</keyword>
<gene>
    <name evidence="2" type="ORF">B9Q02_03865</name>
</gene>
<name>A0A2R6AI71_9ARCH</name>
<feature type="transmembrane region" description="Helical" evidence="1">
    <location>
        <begin position="53"/>
        <end position="76"/>
    </location>
</feature>
<keyword evidence="1" id="KW-0812">Transmembrane</keyword>
<evidence type="ECO:0000313" key="3">
    <source>
        <dbReference type="Proteomes" id="UP000240569"/>
    </source>
</evidence>
<accession>A0A2R6AI71</accession>
<comment type="caution">
    <text evidence="2">The sequence shown here is derived from an EMBL/GenBank/DDBJ whole genome shotgun (WGS) entry which is preliminary data.</text>
</comment>
<keyword evidence="1" id="KW-0472">Membrane</keyword>
<sequence>MSKEKRKLGVPKYYYWAKNPRLAADYKEWSRGVFQVKSGDPIRGFANREQRRLYWILTGFKLAKIAALGVFVYLIYVLH</sequence>
<dbReference type="AlphaFoldDB" id="A0A2R6AI71"/>
<dbReference type="Proteomes" id="UP000240569">
    <property type="component" value="Unassembled WGS sequence"/>
</dbReference>
<reference evidence="2 3" key="1">
    <citation type="submission" date="2017-04" db="EMBL/GenBank/DDBJ databases">
        <title>Novel microbial lineages endemic to geothermal iron-oxide mats fill important gaps in the evolutionary history of Archaea.</title>
        <authorList>
            <person name="Jay Z.J."/>
            <person name="Beam J.P."/>
            <person name="Dlakic M."/>
            <person name="Rusch D.B."/>
            <person name="Kozubal M.A."/>
            <person name="Inskeep W.P."/>
        </authorList>
    </citation>
    <scope>NUCLEOTIDE SEQUENCE [LARGE SCALE GENOMIC DNA]</scope>
    <source>
        <strain evidence="2">BE_D</strain>
    </source>
</reference>
<proteinExistence type="predicted"/>
<dbReference type="EMBL" id="NEXD01000014">
    <property type="protein sequence ID" value="PSN86048.1"/>
    <property type="molecule type" value="Genomic_DNA"/>
</dbReference>
<evidence type="ECO:0000313" key="2">
    <source>
        <dbReference type="EMBL" id="PSN86048.1"/>
    </source>
</evidence>